<dbReference type="PANTHER" id="PTHR22893">
    <property type="entry name" value="NADH OXIDOREDUCTASE-RELATED"/>
    <property type="match status" value="1"/>
</dbReference>
<dbReference type="GO" id="GO:0016628">
    <property type="term" value="F:oxidoreductase activity, acting on the CH-CH group of donors, NAD or NADP as acceptor"/>
    <property type="evidence" value="ECO:0007669"/>
    <property type="project" value="UniProtKB-ARBA"/>
</dbReference>
<dbReference type="InterPro" id="IPR001155">
    <property type="entry name" value="OxRdtase_FMN_N"/>
</dbReference>
<dbReference type="GO" id="GO:0005829">
    <property type="term" value="C:cytosol"/>
    <property type="evidence" value="ECO:0007669"/>
    <property type="project" value="TreeGrafter"/>
</dbReference>
<protein>
    <submittedName>
        <fullName evidence="5">Flavin oxidoreductase / NADH oxidase family protein</fullName>
    </submittedName>
</protein>
<dbReference type="InterPro" id="IPR013785">
    <property type="entry name" value="Aldolase_TIM"/>
</dbReference>
<evidence type="ECO:0000256" key="3">
    <source>
        <dbReference type="ARBA" id="ARBA00023002"/>
    </source>
</evidence>
<keyword evidence="3" id="KW-0560">Oxidoreductase</keyword>
<dbReference type="KEGG" id="frc:KX01_952"/>
<comment type="similarity">
    <text evidence="2">Belongs to the NADH:flavin oxidoreductase/NADH oxidase family.</text>
</comment>
<proteinExistence type="inferred from homology"/>
<dbReference type="InterPro" id="IPR045247">
    <property type="entry name" value="Oye-like"/>
</dbReference>
<dbReference type="EMBL" id="CP009654">
    <property type="protein sequence ID" value="APC96376.1"/>
    <property type="molecule type" value="Genomic_DNA"/>
</dbReference>
<reference evidence="6" key="1">
    <citation type="submission" date="2014-10" db="EMBL/GenBank/DDBJ databases">
        <authorList>
            <person name="Kuske C.R."/>
            <person name="Challacombe J.F."/>
            <person name="Daligault H.E."/>
            <person name="Davenport K.W."/>
            <person name="Johnson S.L."/>
            <person name="Siddaramappa S."/>
            <person name="Petersen J.M."/>
        </authorList>
    </citation>
    <scope>NUCLEOTIDE SEQUENCE [LARGE SCALE GENOMIC DNA]</scope>
    <source>
        <strain evidence="6">CA97-1460</strain>
    </source>
</reference>
<gene>
    <name evidence="5" type="ORF">KX01_952</name>
</gene>
<sequence length="350" mass="38939">MSVLFSPIKLGSFELKNRIIMAPLTRCRADQNRVPTDDMVTYYSQRATAGMILTEATSISPMGVGYPNTPGIWTNEQIRGWKKVVDAVHKEGGIILLQLWHVGRISDPVYLDGKTPVSASAVKPAGHVSLLRPKKEFVTPRELSLEEIKNIILEYKQAAINAKKAGFDGVEIHGANGYLLDQFLQDGTNKRNDKYGGSLKNRARLMLEVTDAVVDIWGHDYVGMHIAPRCDSHDMSDSDPVKTFSYLLSELSKRKLAFVFARASLGDDDLAGKLKSAFKGNYIINQQLDKETAEQMILDGKADAAAWGQRFIANPDLVRRYKEGIELNSPNPELYYHGGANGYIDYPFAK</sequence>
<organism evidence="5 6">
    <name type="scientific">Francisella frigiditurris</name>
    <dbReference type="NCBI Taxonomy" id="1542390"/>
    <lineage>
        <taxon>Bacteria</taxon>
        <taxon>Pseudomonadati</taxon>
        <taxon>Pseudomonadota</taxon>
        <taxon>Gammaproteobacteria</taxon>
        <taxon>Thiotrichales</taxon>
        <taxon>Francisellaceae</taxon>
        <taxon>Francisella</taxon>
    </lineage>
</organism>
<evidence type="ECO:0000256" key="2">
    <source>
        <dbReference type="ARBA" id="ARBA00005979"/>
    </source>
</evidence>
<name>A0A1J0KRI2_9GAMM</name>
<dbReference type="Gene3D" id="3.20.20.70">
    <property type="entry name" value="Aldolase class I"/>
    <property type="match status" value="1"/>
</dbReference>
<keyword evidence="6" id="KW-1185">Reference proteome</keyword>
<dbReference type="CDD" id="cd02933">
    <property type="entry name" value="OYE_like_FMN"/>
    <property type="match status" value="1"/>
</dbReference>
<comment type="cofactor">
    <cofactor evidence="1">
        <name>FMN</name>
        <dbReference type="ChEBI" id="CHEBI:58210"/>
    </cofactor>
</comment>
<dbReference type="FunFam" id="3.20.20.70:FF:000059">
    <property type="entry name" value="N-ethylmaleimide reductase, FMN-linked"/>
    <property type="match status" value="1"/>
</dbReference>
<evidence type="ECO:0000313" key="6">
    <source>
        <dbReference type="Proteomes" id="UP000182521"/>
    </source>
</evidence>
<dbReference type="GO" id="GO:0010181">
    <property type="term" value="F:FMN binding"/>
    <property type="evidence" value="ECO:0007669"/>
    <property type="project" value="InterPro"/>
</dbReference>
<dbReference type="STRING" id="1542390.KX01_952"/>
<evidence type="ECO:0000259" key="4">
    <source>
        <dbReference type="Pfam" id="PF00724"/>
    </source>
</evidence>
<evidence type="ECO:0000256" key="1">
    <source>
        <dbReference type="ARBA" id="ARBA00001917"/>
    </source>
</evidence>
<dbReference type="AlphaFoldDB" id="A0A1J0KRI2"/>
<dbReference type="PANTHER" id="PTHR22893:SF98">
    <property type="entry name" value="OXIDOREDUCTASE"/>
    <property type="match status" value="1"/>
</dbReference>
<feature type="domain" description="NADH:flavin oxidoreductase/NADH oxidase N-terminal" evidence="4">
    <location>
        <begin position="4"/>
        <end position="328"/>
    </location>
</feature>
<dbReference type="SUPFAM" id="SSF51395">
    <property type="entry name" value="FMN-linked oxidoreductases"/>
    <property type="match status" value="1"/>
</dbReference>
<dbReference type="OrthoDB" id="8523426at2"/>
<accession>A0A1J0KRI2</accession>
<dbReference type="Proteomes" id="UP000182521">
    <property type="component" value="Chromosome"/>
</dbReference>
<evidence type="ECO:0000313" key="5">
    <source>
        <dbReference type="EMBL" id="APC96376.1"/>
    </source>
</evidence>
<dbReference type="Pfam" id="PF00724">
    <property type="entry name" value="Oxidored_FMN"/>
    <property type="match status" value="1"/>
</dbReference>